<dbReference type="Proteomes" id="UP000219412">
    <property type="component" value="Unassembled WGS sequence"/>
</dbReference>
<evidence type="ECO:0008006" key="5">
    <source>
        <dbReference type="Google" id="ProtNLM"/>
    </source>
</evidence>
<dbReference type="OrthoDB" id="2417533at2"/>
<feature type="chain" id="PRO_5038960113" description="Lipoprotein" evidence="2">
    <location>
        <begin position="22"/>
        <end position="258"/>
    </location>
</feature>
<dbReference type="PROSITE" id="PS51257">
    <property type="entry name" value="PROKAR_LIPOPROTEIN"/>
    <property type="match status" value="1"/>
</dbReference>
<dbReference type="RefSeq" id="WP_097039277.1">
    <property type="nucleotide sequence ID" value="NZ_OBQF01000001.1"/>
</dbReference>
<keyword evidence="4" id="KW-1185">Reference proteome</keyword>
<evidence type="ECO:0000313" key="4">
    <source>
        <dbReference type="Proteomes" id="UP000219412"/>
    </source>
</evidence>
<keyword evidence="2" id="KW-0732">Signal</keyword>
<accession>A0A285UFX7</accession>
<gene>
    <name evidence="3" type="ORF">SAMN05878391_0757</name>
</gene>
<name>A0A285UFX7_9STAP</name>
<organism evidence="3 4">
    <name type="scientific">Salinicoccus kekensis</name>
    <dbReference type="NCBI Taxonomy" id="714307"/>
    <lineage>
        <taxon>Bacteria</taxon>
        <taxon>Bacillati</taxon>
        <taxon>Bacillota</taxon>
        <taxon>Bacilli</taxon>
        <taxon>Bacillales</taxon>
        <taxon>Staphylococcaceae</taxon>
        <taxon>Salinicoccus</taxon>
    </lineage>
</organism>
<feature type="region of interest" description="Disordered" evidence="1">
    <location>
        <begin position="23"/>
        <end position="62"/>
    </location>
</feature>
<evidence type="ECO:0000313" key="3">
    <source>
        <dbReference type="EMBL" id="SOC39181.1"/>
    </source>
</evidence>
<evidence type="ECO:0000256" key="1">
    <source>
        <dbReference type="SAM" id="MobiDB-lite"/>
    </source>
</evidence>
<dbReference type="AlphaFoldDB" id="A0A285UFX7"/>
<sequence>MKMRFLLMIIFAFLLILSACNGDEEAPADSGEETDEADGTDGTAEETSDESEESPDADEEPAISADELIDSAQEEWGETDSYELNQVYMIEGDEMSESIRTITTHSDQNELKVEINRDDATVTHYIVDDSYHIYSGHEMEQQPEAPDIGGTTYGDLISQLDPYRSGEAAGTDEGYTLTVQIEDMEDAENLLTDEMSGLLQAAEDISGEINLTFDEEYRYTGGEMTAVLVSGGEEIDLSSSMTIEDVNNIPVIEKPNGM</sequence>
<proteinExistence type="predicted"/>
<protein>
    <recommendedName>
        <fullName evidence="5">Lipoprotein</fullName>
    </recommendedName>
</protein>
<reference evidence="4" key="1">
    <citation type="submission" date="2017-08" db="EMBL/GenBank/DDBJ databases">
        <authorList>
            <person name="Varghese N."/>
            <person name="Submissions S."/>
        </authorList>
    </citation>
    <scope>NUCLEOTIDE SEQUENCE [LARGE SCALE GENOMIC DNA]</scope>
    <source>
        <strain evidence="4">DSM 23173</strain>
    </source>
</reference>
<dbReference type="EMBL" id="OBQF01000001">
    <property type="protein sequence ID" value="SOC39181.1"/>
    <property type="molecule type" value="Genomic_DNA"/>
</dbReference>
<feature type="signal peptide" evidence="2">
    <location>
        <begin position="1"/>
        <end position="21"/>
    </location>
</feature>
<evidence type="ECO:0000256" key="2">
    <source>
        <dbReference type="SAM" id="SignalP"/>
    </source>
</evidence>